<evidence type="ECO:0000256" key="1">
    <source>
        <dbReference type="SAM" id="Phobius"/>
    </source>
</evidence>
<dbReference type="EMBL" id="MFJD01000009">
    <property type="protein sequence ID" value="OGG01872.1"/>
    <property type="molecule type" value="Genomic_DNA"/>
</dbReference>
<keyword evidence="1" id="KW-0812">Transmembrane</keyword>
<evidence type="ECO:0000313" key="2">
    <source>
        <dbReference type="EMBL" id="OGG01872.1"/>
    </source>
</evidence>
<name>A0A1F5YPQ0_9BACT</name>
<feature type="transmembrane region" description="Helical" evidence="1">
    <location>
        <begin position="6"/>
        <end position="26"/>
    </location>
</feature>
<evidence type="ECO:0000313" key="3">
    <source>
        <dbReference type="Proteomes" id="UP000178448"/>
    </source>
</evidence>
<keyword evidence="1" id="KW-1133">Transmembrane helix</keyword>
<dbReference type="Gene3D" id="2.60.40.10">
    <property type="entry name" value="Immunoglobulins"/>
    <property type="match status" value="1"/>
</dbReference>
<proteinExistence type="predicted"/>
<reference evidence="2 3" key="1">
    <citation type="journal article" date="2016" name="Nat. Commun.">
        <title>Thousands of microbial genomes shed light on interconnected biogeochemical processes in an aquifer system.</title>
        <authorList>
            <person name="Anantharaman K."/>
            <person name="Brown C.T."/>
            <person name="Hug L.A."/>
            <person name="Sharon I."/>
            <person name="Castelle C.J."/>
            <person name="Probst A.J."/>
            <person name="Thomas B.C."/>
            <person name="Singh A."/>
            <person name="Wilkins M.J."/>
            <person name="Karaoz U."/>
            <person name="Brodie E.L."/>
            <person name="Williams K.H."/>
            <person name="Hubbard S.S."/>
            <person name="Banfield J.F."/>
        </authorList>
    </citation>
    <scope>NUCLEOTIDE SEQUENCE [LARGE SCALE GENOMIC DNA]</scope>
</reference>
<dbReference type="AlphaFoldDB" id="A0A1F5YPQ0"/>
<dbReference type="Proteomes" id="UP000178448">
    <property type="component" value="Unassembled WGS sequence"/>
</dbReference>
<dbReference type="InterPro" id="IPR013783">
    <property type="entry name" value="Ig-like_fold"/>
</dbReference>
<organism evidence="2 3">
    <name type="scientific">Candidatus Gottesmanbacteria bacterium RBG_16_52_11</name>
    <dbReference type="NCBI Taxonomy" id="1798374"/>
    <lineage>
        <taxon>Bacteria</taxon>
        <taxon>Candidatus Gottesmaniibacteriota</taxon>
    </lineage>
</organism>
<accession>A0A1F5YPQ0</accession>
<keyword evidence="1" id="KW-0472">Membrane</keyword>
<sequence>MNKDAITATIIGFIVGLTITSAILFGPTLLARLPKLELPDFLTSKTAQIPSLPESGKTDNEPKGPITIESPFLDSLAEDKEVLVSGTTYAETTVVITGPVDEFVTTSESDGKYAGKITLAEGRNDILVSAVRDNQPENTSVTVFYTPETF</sequence>
<gene>
    <name evidence="2" type="ORF">A2Z33_01325</name>
</gene>
<protein>
    <recommendedName>
        <fullName evidence="4">Bacterial Ig domain-containing protein</fullName>
    </recommendedName>
</protein>
<dbReference type="STRING" id="1798374.A2Z33_01325"/>
<comment type="caution">
    <text evidence="2">The sequence shown here is derived from an EMBL/GenBank/DDBJ whole genome shotgun (WGS) entry which is preliminary data.</text>
</comment>
<evidence type="ECO:0008006" key="4">
    <source>
        <dbReference type="Google" id="ProtNLM"/>
    </source>
</evidence>